<gene>
    <name evidence="1" type="ORF">WJU22_22360</name>
</gene>
<reference evidence="1 2" key="1">
    <citation type="submission" date="2024-03" db="EMBL/GenBank/DDBJ databases">
        <title>Chitinophaga caseinilytica sp. nov., a casein hydrolysing bacterium isolated from forest soil.</title>
        <authorList>
            <person name="Lee D.S."/>
            <person name="Han D.M."/>
            <person name="Baek J.H."/>
            <person name="Choi D.G."/>
            <person name="Jeon J.H."/>
            <person name="Jeon C.O."/>
        </authorList>
    </citation>
    <scope>NUCLEOTIDE SEQUENCE [LARGE SCALE GENOMIC DNA]</scope>
    <source>
        <strain evidence="1 2">KACC 19118</strain>
    </source>
</reference>
<accession>A0ABZ2Z0I0</accession>
<organism evidence="1 2">
    <name type="scientific">Chitinophaga caseinilytica</name>
    <dbReference type="NCBI Taxonomy" id="2267521"/>
    <lineage>
        <taxon>Bacteria</taxon>
        <taxon>Pseudomonadati</taxon>
        <taxon>Bacteroidota</taxon>
        <taxon>Chitinophagia</taxon>
        <taxon>Chitinophagales</taxon>
        <taxon>Chitinophagaceae</taxon>
        <taxon>Chitinophaga</taxon>
    </lineage>
</organism>
<evidence type="ECO:0000313" key="1">
    <source>
        <dbReference type="EMBL" id="WZN45647.1"/>
    </source>
</evidence>
<evidence type="ECO:0000313" key="2">
    <source>
        <dbReference type="Proteomes" id="UP001449657"/>
    </source>
</evidence>
<keyword evidence="2" id="KW-1185">Reference proteome</keyword>
<protein>
    <submittedName>
        <fullName evidence="1">Uncharacterized protein</fullName>
    </submittedName>
</protein>
<sequence>MKSNESIVYAQLPQVISVLNLLSDAVYARICMECGWDDDTYRYYFTHSDRIPAASRQKINKIIAAQIRYLASRPPQIHPHDESVQHN</sequence>
<dbReference type="EMBL" id="CP150096">
    <property type="protein sequence ID" value="WZN45647.1"/>
    <property type="molecule type" value="Genomic_DNA"/>
</dbReference>
<proteinExistence type="predicted"/>
<dbReference type="Proteomes" id="UP001449657">
    <property type="component" value="Chromosome"/>
</dbReference>
<dbReference type="RefSeq" id="WP_341840398.1">
    <property type="nucleotide sequence ID" value="NZ_CP149792.1"/>
</dbReference>
<name>A0ABZ2Z0I0_9BACT</name>